<dbReference type="RefSeq" id="WP_054963334.1">
    <property type="nucleotide sequence ID" value="NZ_LLEI02000025.1"/>
</dbReference>
<comment type="caution">
    <text evidence="1">The sequence shown here is derived from an EMBL/GenBank/DDBJ whole genome shotgun (WGS) entry which is preliminary data.</text>
</comment>
<gene>
    <name evidence="1" type="ORF">APB76_09755</name>
</gene>
<sequence>MLAEVAQELNSLAGSYSVGSLQKFRKDNNSFSRLPSKQLFDLRTVFEDEGYGYHYGGRKELQFNIGIEGDYLRYGIAFSLECSQSLPSIDILVPKISLFNEYLSEHVENYFDLRMWHYQGGKRSNDHMPCQISPELVREGTFIFLGCKQIATDVNYAEIMRIFDRLYPLYLFTEKNLNLIKNTEFKFRFKSGCSFKRSETSANYKNKILNVELKHNEMQYQLHKELALEFGAENVGTEIPVEGGSIDLVVKRGDNFWFYEIKTAQSAKSCIRQAMGQILEYSFWSKSYKPEKMVVVGPNQLNVHEKDYLDTLNTWFQIPLEYRVVHN</sequence>
<accession>A0A177Y1U0</accession>
<name>A0A177Y1U0_9VIBR</name>
<proteinExistence type="predicted"/>
<evidence type="ECO:0000313" key="1">
    <source>
        <dbReference type="EMBL" id="OAJ94455.1"/>
    </source>
</evidence>
<reference evidence="1 2" key="1">
    <citation type="journal article" date="2016" name="Syst. Appl. Microbiol.">
        <title>Vibrio bivalvicida sp. nov., a novel larval pathogen for bivalve molluscs reared in a hatchery.</title>
        <authorList>
            <person name="Dubert J."/>
            <person name="Romalde J.L."/>
            <person name="Prado S."/>
            <person name="Barja J.L."/>
        </authorList>
    </citation>
    <scope>NUCLEOTIDE SEQUENCE [LARGE SCALE GENOMIC DNA]</scope>
    <source>
        <strain evidence="1 2">605</strain>
    </source>
</reference>
<organism evidence="1 2">
    <name type="scientific">Vibrio bivalvicida</name>
    <dbReference type="NCBI Taxonomy" id="1276888"/>
    <lineage>
        <taxon>Bacteria</taxon>
        <taxon>Pseudomonadati</taxon>
        <taxon>Pseudomonadota</taxon>
        <taxon>Gammaproteobacteria</taxon>
        <taxon>Vibrionales</taxon>
        <taxon>Vibrionaceae</taxon>
        <taxon>Vibrio</taxon>
        <taxon>Vibrio oreintalis group</taxon>
    </lineage>
</organism>
<dbReference type="Proteomes" id="UP000078406">
    <property type="component" value="Unassembled WGS sequence"/>
</dbReference>
<protein>
    <submittedName>
        <fullName evidence="1">Uncharacterized protein</fullName>
    </submittedName>
</protein>
<dbReference type="EMBL" id="LLEI02000025">
    <property type="protein sequence ID" value="OAJ94455.1"/>
    <property type="molecule type" value="Genomic_DNA"/>
</dbReference>
<evidence type="ECO:0000313" key="2">
    <source>
        <dbReference type="Proteomes" id="UP000078406"/>
    </source>
</evidence>
<dbReference type="AlphaFoldDB" id="A0A177Y1U0"/>